<feature type="transmembrane region" description="Helical" evidence="1">
    <location>
        <begin position="86"/>
        <end position="105"/>
    </location>
</feature>
<proteinExistence type="predicted"/>
<organism evidence="2 3">
    <name type="scientific">Coniochaeta ligniaria NRRL 30616</name>
    <dbReference type="NCBI Taxonomy" id="1408157"/>
    <lineage>
        <taxon>Eukaryota</taxon>
        <taxon>Fungi</taxon>
        <taxon>Dikarya</taxon>
        <taxon>Ascomycota</taxon>
        <taxon>Pezizomycotina</taxon>
        <taxon>Sordariomycetes</taxon>
        <taxon>Sordariomycetidae</taxon>
        <taxon>Coniochaetales</taxon>
        <taxon>Coniochaetaceae</taxon>
        <taxon>Coniochaeta</taxon>
    </lineage>
</organism>
<evidence type="ECO:0000313" key="2">
    <source>
        <dbReference type="EMBL" id="OIW32503.1"/>
    </source>
</evidence>
<evidence type="ECO:0000313" key="3">
    <source>
        <dbReference type="Proteomes" id="UP000182658"/>
    </source>
</evidence>
<keyword evidence="1" id="KW-1133">Transmembrane helix</keyword>
<evidence type="ECO:0000256" key="1">
    <source>
        <dbReference type="SAM" id="Phobius"/>
    </source>
</evidence>
<keyword evidence="3" id="KW-1185">Reference proteome</keyword>
<keyword evidence="1" id="KW-0472">Membrane</keyword>
<dbReference type="InParanoid" id="A0A1J7IXP9"/>
<protein>
    <submittedName>
        <fullName evidence="2">Uncharacterized protein</fullName>
    </submittedName>
</protein>
<dbReference type="Proteomes" id="UP000182658">
    <property type="component" value="Unassembled WGS sequence"/>
</dbReference>
<gene>
    <name evidence="2" type="ORF">CONLIGDRAFT_271946</name>
</gene>
<dbReference type="EMBL" id="KV875095">
    <property type="protein sequence ID" value="OIW32503.1"/>
    <property type="molecule type" value="Genomic_DNA"/>
</dbReference>
<reference evidence="2 3" key="1">
    <citation type="submission" date="2016-10" db="EMBL/GenBank/DDBJ databases">
        <title>Draft genome sequence of Coniochaeta ligniaria NRRL30616, a lignocellulolytic fungus for bioabatement of inhibitors in plant biomass hydrolysates.</title>
        <authorList>
            <consortium name="DOE Joint Genome Institute"/>
            <person name="Jimenez D.J."/>
            <person name="Hector R.E."/>
            <person name="Riley R."/>
            <person name="Sun H."/>
            <person name="Grigoriev I.V."/>
            <person name="Van Elsas J.D."/>
            <person name="Nichols N.N."/>
        </authorList>
    </citation>
    <scope>NUCLEOTIDE SEQUENCE [LARGE SCALE GENOMIC DNA]</scope>
    <source>
        <strain evidence="2 3">NRRL 30616</strain>
    </source>
</reference>
<name>A0A1J7IXP9_9PEZI</name>
<accession>A0A1J7IXP9</accession>
<dbReference type="AlphaFoldDB" id="A0A1J7IXP9"/>
<keyword evidence="1" id="KW-0812">Transmembrane</keyword>
<sequence length="183" mass="19734">MPVRSKLSQLPATVKKSVLALNFPNTTNDTISKEKKWRYPFLDPVAGPTMSGGDGAEHSSIGRPQCKRRASHVCCLTIEAGRKMCFFAAVVALVLSTGVSGLLCVGTTRSRQRMGGASEKHSSLSLQLVGMCGRSWPHRHECAQCANWVPACRKPRRGCTAATTLKQTLKDSPLNQAIGQLLA</sequence>